<dbReference type="GeneID" id="54572447"/>
<dbReference type="PANTHER" id="PTHR10622">
    <property type="entry name" value="HET DOMAIN-CONTAINING PROTEIN"/>
    <property type="match status" value="1"/>
</dbReference>
<sequence>MRLINVHTLELKTFGHSDIPLYAALSHRWSGNEIEYGDFINPESRNGTGFEKIRNACRERNFTEYTEAINSMWNWYRRAAFCIVYLADVKHFEHRSDSLAALRQSEWFERGWTLQELLAPRTLFFYSNEWQQIGSSGESDLMDTIARASRIPSRYLGNRKKKITDVSVAQRMSWAAQRTTTRPEDLAYCLIGIFDVNTTTMYGEGFGKAFQRSQRMILDRCDDESIFAFTPRKGQDGVLATSPREFAGCGNIIKCTRDRDQI</sequence>
<dbReference type="AlphaFoldDB" id="A0A6A6BZ64"/>
<gene>
    <name evidence="1" type="ORF">M409DRAFT_71448</name>
</gene>
<dbReference type="Proteomes" id="UP000799537">
    <property type="component" value="Unassembled WGS sequence"/>
</dbReference>
<evidence type="ECO:0008006" key="3">
    <source>
        <dbReference type="Google" id="ProtNLM"/>
    </source>
</evidence>
<dbReference type="EMBL" id="ML993648">
    <property type="protein sequence ID" value="KAF2158819.1"/>
    <property type="molecule type" value="Genomic_DNA"/>
</dbReference>
<dbReference type="RefSeq" id="XP_033659708.1">
    <property type="nucleotide sequence ID" value="XM_033819175.1"/>
</dbReference>
<accession>A0A6A6BZ64</accession>
<reference evidence="1" key="1">
    <citation type="journal article" date="2020" name="Stud. Mycol.">
        <title>101 Dothideomycetes genomes: a test case for predicting lifestyles and emergence of pathogens.</title>
        <authorList>
            <person name="Haridas S."/>
            <person name="Albert R."/>
            <person name="Binder M."/>
            <person name="Bloem J."/>
            <person name="Labutti K."/>
            <person name="Salamov A."/>
            <person name="Andreopoulos B."/>
            <person name="Baker S."/>
            <person name="Barry K."/>
            <person name="Bills G."/>
            <person name="Bluhm B."/>
            <person name="Cannon C."/>
            <person name="Castanera R."/>
            <person name="Culley D."/>
            <person name="Daum C."/>
            <person name="Ezra D."/>
            <person name="Gonzalez J."/>
            <person name="Henrissat B."/>
            <person name="Kuo A."/>
            <person name="Liang C."/>
            <person name="Lipzen A."/>
            <person name="Lutzoni F."/>
            <person name="Magnuson J."/>
            <person name="Mondo S."/>
            <person name="Nolan M."/>
            <person name="Ohm R."/>
            <person name="Pangilinan J."/>
            <person name="Park H.-J."/>
            <person name="Ramirez L."/>
            <person name="Alfaro M."/>
            <person name="Sun H."/>
            <person name="Tritt A."/>
            <person name="Yoshinaga Y."/>
            <person name="Zwiers L.-H."/>
            <person name="Turgeon B."/>
            <person name="Goodwin S."/>
            <person name="Spatafora J."/>
            <person name="Crous P."/>
            <person name="Grigoriev I."/>
        </authorList>
    </citation>
    <scope>NUCLEOTIDE SEQUENCE</scope>
    <source>
        <strain evidence="1">ATCC 36951</strain>
    </source>
</reference>
<dbReference type="OrthoDB" id="20872at2759"/>
<name>A0A6A6BZ64_ZASCE</name>
<protein>
    <recommendedName>
        <fullName evidence="3">Heterokaryon incompatibility domain-containing protein</fullName>
    </recommendedName>
</protein>
<organism evidence="1 2">
    <name type="scientific">Zasmidium cellare ATCC 36951</name>
    <dbReference type="NCBI Taxonomy" id="1080233"/>
    <lineage>
        <taxon>Eukaryota</taxon>
        <taxon>Fungi</taxon>
        <taxon>Dikarya</taxon>
        <taxon>Ascomycota</taxon>
        <taxon>Pezizomycotina</taxon>
        <taxon>Dothideomycetes</taxon>
        <taxon>Dothideomycetidae</taxon>
        <taxon>Mycosphaerellales</taxon>
        <taxon>Mycosphaerellaceae</taxon>
        <taxon>Zasmidium</taxon>
    </lineage>
</organism>
<dbReference type="PANTHER" id="PTHR10622:SF10">
    <property type="entry name" value="HET DOMAIN-CONTAINING PROTEIN"/>
    <property type="match status" value="1"/>
</dbReference>
<evidence type="ECO:0000313" key="1">
    <source>
        <dbReference type="EMBL" id="KAF2158819.1"/>
    </source>
</evidence>
<keyword evidence="2" id="KW-1185">Reference proteome</keyword>
<evidence type="ECO:0000313" key="2">
    <source>
        <dbReference type="Proteomes" id="UP000799537"/>
    </source>
</evidence>
<proteinExistence type="predicted"/>